<proteinExistence type="predicted"/>
<dbReference type="Proteomes" id="UP000829276">
    <property type="component" value="Segment"/>
</dbReference>
<organism evidence="1 2">
    <name type="scientific">Bacillus phage vB_BsuS_PJN02</name>
    <dbReference type="NCBI Taxonomy" id="2920374"/>
    <lineage>
        <taxon>Viruses</taxon>
        <taxon>Duplodnaviria</taxon>
        <taxon>Heunggongvirae</taxon>
        <taxon>Uroviricota</taxon>
        <taxon>Caudoviricetes</taxon>
        <taxon>Heleneionescovirinae</taxon>
        <taxon>Zhangjivirus</taxon>
        <taxon>Zhangjivirus PJN02</taxon>
    </lineage>
</organism>
<keyword evidence="2" id="KW-1185">Reference proteome</keyword>
<evidence type="ECO:0000313" key="2">
    <source>
        <dbReference type="Proteomes" id="UP000829276"/>
    </source>
</evidence>
<protein>
    <submittedName>
        <fullName evidence="1">Uncharacterized protein</fullName>
    </submittedName>
</protein>
<name>A0AC61TS04_9CAUD</name>
<sequence length="118" mass="13939">MKNWHKGYKEVKNVIHNDIGVTKEEILEVFRQVAKDEIGEIISDKKEFIQESIREAVRYEMVKVAEKSNYPKMTNGMWFYNGNNSFSKFIAEVMKEEITKALSEQFDIKLNIDKKDKD</sequence>
<dbReference type="EMBL" id="OM634653">
    <property type="protein sequence ID" value="UNH58461.1"/>
    <property type="molecule type" value="Genomic_DNA"/>
</dbReference>
<accession>A0AC61TS04</accession>
<evidence type="ECO:0000313" key="1">
    <source>
        <dbReference type="EMBL" id="UNH58461.1"/>
    </source>
</evidence>
<reference evidence="1" key="1">
    <citation type="submission" date="2022-02" db="EMBL/GenBank/DDBJ databases">
        <authorList>
            <person name="Nazir A."/>
            <person name="Chen Y."/>
            <person name="Liu Y."/>
        </authorList>
    </citation>
    <scope>NUCLEOTIDE SEQUENCE</scope>
</reference>